<dbReference type="Pfam" id="PF13575">
    <property type="entry name" value="DUF4135"/>
    <property type="match status" value="1"/>
</dbReference>
<name>A0A5N0YUX5_9ENTE</name>
<gene>
    <name evidence="3" type="primary">lanM</name>
    <name evidence="3" type="ORF">F6X95_04940</name>
</gene>
<evidence type="ECO:0000259" key="2">
    <source>
        <dbReference type="Pfam" id="PF13575"/>
    </source>
</evidence>
<keyword evidence="1" id="KW-0862">Zinc</keyword>
<dbReference type="Pfam" id="PF05147">
    <property type="entry name" value="LANC_like"/>
    <property type="match status" value="1"/>
</dbReference>
<dbReference type="PRINTS" id="PR01950">
    <property type="entry name" value="LANCSUPER"/>
</dbReference>
<feature type="domain" description="Lantibiotic biosynthesis protein dehydration" evidence="2">
    <location>
        <begin position="164"/>
        <end position="537"/>
    </location>
</feature>
<feature type="binding site" evidence="1">
    <location>
        <position position="882"/>
    </location>
    <ligand>
        <name>Zn(2+)</name>
        <dbReference type="ChEBI" id="CHEBI:29105"/>
    </ligand>
</feature>
<keyword evidence="1" id="KW-0479">Metal-binding</keyword>
<dbReference type="SUPFAM" id="SSF158745">
    <property type="entry name" value="LanC-like"/>
    <property type="match status" value="1"/>
</dbReference>
<dbReference type="AlphaFoldDB" id="A0A5N0YUX5"/>
<dbReference type="GO" id="GO:0005975">
    <property type="term" value="P:carbohydrate metabolic process"/>
    <property type="evidence" value="ECO:0007669"/>
    <property type="project" value="InterPro"/>
</dbReference>
<dbReference type="InterPro" id="IPR012341">
    <property type="entry name" value="6hp_glycosidase-like_sf"/>
</dbReference>
<protein>
    <submittedName>
        <fullName evidence="3">Type 2 lantipeptide synthetase LanM</fullName>
    </submittedName>
</protein>
<dbReference type="InterPro" id="IPR017146">
    <property type="entry name" value="Lanti_2_LanM"/>
</dbReference>
<evidence type="ECO:0000256" key="1">
    <source>
        <dbReference type="PIRSR" id="PIRSR607822-1"/>
    </source>
</evidence>
<evidence type="ECO:0000313" key="4">
    <source>
        <dbReference type="Proteomes" id="UP000326078"/>
    </source>
</evidence>
<dbReference type="NCBIfam" id="TIGR03897">
    <property type="entry name" value="lanti_2_LanM"/>
    <property type="match status" value="1"/>
</dbReference>
<dbReference type="RefSeq" id="WP_151026313.1">
    <property type="nucleotide sequence ID" value="NZ_VYUK01000001.1"/>
</dbReference>
<dbReference type="PIRSF" id="PIRSF037228">
    <property type="entry name" value="Lant_mod_RumM"/>
    <property type="match status" value="1"/>
</dbReference>
<dbReference type="SMART" id="SM01260">
    <property type="entry name" value="LANC_like"/>
    <property type="match status" value="1"/>
</dbReference>
<evidence type="ECO:0000313" key="3">
    <source>
        <dbReference type="EMBL" id="KAA9206283.1"/>
    </source>
</evidence>
<organism evidence="3 4">
    <name type="scientific">Enterococcus durans</name>
    <dbReference type="NCBI Taxonomy" id="53345"/>
    <lineage>
        <taxon>Bacteria</taxon>
        <taxon>Bacillati</taxon>
        <taxon>Bacillota</taxon>
        <taxon>Bacilli</taxon>
        <taxon>Lactobacillales</taxon>
        <taxon>Enterococcaceae</taxon>
        <taxon>Enterococcus</taxon>
    </lineage>
</organism>
<proteinExistence type="predicted"/>
<feature type="binding site" evidence="1">
    <location>
        <position position="928"/>
    </location>
    <ligand>
        <name>Zn(2+)</name>
        <dbReference type="ChEBI" id="CHEBI:29105"/>
    </ligand>
</feature>
<dbReference type="Gene3D" id="1.50.10.10">
    <property type="match status" value="1"/>
</dbReference>
<comment type="caution">
    <text evidence="3">The sequence shown here is derived from an EMBL/GenBank/DDBJ whole genome shotgun (WGS) entry which is preliminary data.</text>
</comment>
<dbReference type="GO" id="GO:0031179">
    <property type="term" value="P:peptide modification"/>
    <property type="evidence" value="ECO:0007669"/>
    <property type="project" value="InterPro"/>
</dbReference>
<accession>A0A5N0YUX5</accession>
<dbReference type="CDD" id="cd04792">
    <property type="entry name" value="LanM-like"/>
    <property type="match status" value="1"/>
</dbReference>
<reference evidence="3 4" key="1">
    <citation type="submission" date="2019-09" db="EMBL/GenBank/DDBJ databases">
        <title>Vancomyinc resistant enterococci isolated from farm animals in Switzerland.</title>
        <authorList>
            <person name="Stevens M.J.A."/>
            <person name="Stephan R."/>
            <person name="Morach M."/>
            <person name="Nuesch-Inderbinen M."/>
        </authorList>
    </citation>
    <scope>NUCLEOTIDE SEQUENCE [LARGE SCALE GENOMIC DNA]</scope>
    <source>
        <strain evidence="3 4">GH27</strain>
    </source>
</reference>
<dbReference type="GO" id="GO:0046872">
    <property type="term" value="F:metal ion binding"/>
    <property type="evidence" value="ECO:0007669"/>
    <property type="project" value="UniProtKB-KW"/>
</dbReference>
<dbReference type="Proteomes" id="UP000326078">
    <property type="component" value="Unassembled WGS sequence"/>
</dbReference>
<dbReference type="InterPro" id="IPR025410">
    <property type="entry name" value="Lant_dehyd"/>
</dbReference>
<dbReference type="EMBL" id="VYUT01000006">
    <property type="protein sequence ID" value="KAA9206283.1"/>
    <property type="molecule type" value="Genomic_DNA"/>
</dbReference>
<dbReference type="InterPro" id="IPR007822">
    <property type="entry name" value="LANC-like"/>
</dbReference>
<sequence>MNKLNENEAINYWQSVLGVANSDITKKHLERLFNITIAKMVQSVNEERKLISKREETSKDKFINNEEYDFFEKEFKYLNDSLENLLEKYNFILDKLSMRTSLLKQFEKMTDSEFSHFIIDEARLFYEDEKNGTNVISTSEDPLSYFVKKRFHTKGYRLECETYYPHFFELINENINRFLSYIKEVLDNVSFDFNEIKDVYFKKYNNIILEDISLGDGDRHKKGKSVAALKFSKGKIFYKPRNGDLDVAFFRLLSKLSRFNLNYEFRDLVILNRRDHSYFEEVPYVQTKNNAEFREYYEKLGCLLGILYTLNGTDFHNENIIACGNNPMLIDLESLFHSNIFINENIYDKGFYDLLKQSDPSVIDIGILPKKIVKNFNNEDISLEIGGIGGEEVKASPFKYSKLNIQNSEIIHSRDFGLNQVNQNNPVSKFSDKDYEIINECLKKGFILFYQTVLQNREEYLSTIEKLFGNLEIRVILRPTYIYSKLLSLSKNIYIIGSEANRDVLFSKLAYERWDQLDFVKSEYNQLKQNDIPFFVSNTSSLDISDYENNYLGKLNDSTPLNNALNKIKKMTSDDLTNQVSLIDQVINLKRYKDVSTGIEFAKKEKDLNLQSMLSTAEGIGEMIVNRAVECSEDTITWVSTVLQGKEEVEFGIGPVGNDLYLGNAGISLYLTYLYKKTNNKAFYVAVQKANNYNIEFLKQEKLYEHGNVGYYNGSSGIIISLAVSNLHIPIPNFNDVVTVSLERMRRLFDECQSFDILTGTAGLISSMLCLEKLYPGKYTNQVKELLLLSYNHLFRNAVIDGDIAYWKTSNTKAYTGYAHGNAGIISALSRLAEVEEELFGFKLVDRNFASKILTYIDNNFDKQQGLWETIPGTNRYSKGWCHGPQGQLIAQTNVKLGLPELSKNDEFFKDIIEKIKNVGFGNNSTICHGDLGSLKAIEYYAKKMKDKKLLLDCKEVFGSIYNDVLSVNWKGNIISNTESLGLMLGVAGWGYEILQHIDYDEMFDFFDV</sequence>
<feature type="binding site" evidence="1">
    <location>
        <position position="929"/>
    </location>
    <ligand>
        <name>Zn(2+)</name>
        <dbReference type="ChEBI" id="CHEBI:29105"/>
    </ligand>
</feature>